<name>A0A6I0F5E9_9FIRM</name>
<proteinExistence type="predicted"/>
<sequence length="179" mass="21381">MMDEREKLIALITQIGDLKRLVESLEKEIDFIHIFIKDYTNHNAKNKETKWILHNTALYMNIFSILANLNLSRDEVNNLLKFLEKADQRKRTSKTKSNKKKTFENAAEVEKYYFETLKKYYTTEDETIKERIYKSVTINELQNMYFTITGSEIKIKNKKQLLNQIKNLIENQKRAMSML</sequence>
<gene>
    <name evidence="1" type="ORF">F9B85_04620</name>
</gene>
<dbReference type="AlphaFoldDB" id="A0A6I0F5E9"/>
<reference evidence="1 2" key="1">
    <citation type="submission" date="2019-10" db="EMBL/GenBank/DDBJ databases">
        <title>Whole-genome sequence of the extremophile Heliorestis acidaminivorans DSM 24790.</title>
        <authorList>
            <person name="Kyndt J.A."/>
            <person name="Meyer T.E."/>
        </authorList>
    </citation>
    <scope>NUCLEOTIDE SEQUENCE [LARGE SCALE GENOMIC DNA]</scope>
    <source>
        <strain evidence="1 2">DSM 24790</strain>
    </source>
</reference>
<accession>A0A6I0F5E9</accession>
<protein>
    <submittedName>
        <fullName evidence="1">Uncharacterized protein</fullName>
    </submittedName>
</protein>
<evidence type="ECO:0000313" key="2">
    <source>
        <dbReference type="Proteomes" id="UP000468766"/>
    </source>
</evidence>
<dbReference type="RefSeq" id="WP_151618984.1">
    <property type="nucleotide sequence ID" value="NZ_WBXO01000002.1"/>
</dbReference>
<evidence type="ECO:0000313" key="1">
    <source>
        <dbReference type="EMBL" id="KAB2953897.1"/>
    </source>
</evidence>
<dbReference type="Proteomes" id="UP000468766">
    <property type="component" value="Unassembled WGS sequence"/>
</dbReference>
<comment type="caution">
    <text evidence="1">The sequence shown here is derived from an EMBL/GenBank/DDBJ whole genome shotgun (WGS) entry which is preliminary data.</text>
</comment>
<dbReference type="EMBL" id="WBXO01000002">
    <property type="protein sequence ID" value="KAB2953897.1"/>
    <property type="molecule type" value="Genomic_DNA"/>
</dbReference>
<organism evidence="1 2">
    <name type="scientific">Heliorestis acidaminivorans</name>
    <dbReference type="NCBI Taxonomy" id="553427"/>
    <lineage>
        <taxon>Bacteria</taxon>
        <taxon>Bacillati</taxon>
        <taxon>Bacillota</taxon>
        <taxon>Clostridia</taxon>
        <taxon>Eubacteriales</taxon>
        <taxon>Heliobacteriaceae</taxon>
        <taxon>Heliorestis</taxon>
    </lineage>
</organism>
<keyword evidence="2" id="KW-1185">Reference proteome</keyword>